<comment type="catalytic activity">
    <reaction evidence="1">
        <text>ATP + protein L-histidine = ADP + protein N-phospho-L-histidine.</text>
        <dbReference type="EC" id="2.7.13.3"/>
    </reaction>
</comment>
<organism evidence="14 15">
    <name type="scientific">Amycolatopsis samaneae</name>
    <dbReference type="NCBI Taxonomy" id="664691"/>
    <lineage>
        <taxon>Bacteria</taxon>
        <taxon>Bacillati</taxon>
        <taxon>Actinomycetota</taxon>
        <taxon>Actinomycetes</taxon>
        <taxon>Pseudonocardiales</taxon>
        <taxon>Pseudonocardiaceae</taxon>
        <taxon>Amycolatopsis</taxon>
    </lineage>
</organism>
<dbReference type="PANTHER" id="PTHR43711:SF1">
    <property type="entry name" value="HISTIDINE KINASE 1"/>
    <property type="match status" value="1"/>
</dbReference>
<dbReference type="GO" id="GO:0016301">
    <property type="term" value="F:kinase activity"/>
    <property type="evidence" value="ECO:0007669"/>
    <property type="project" value="UniProtKB-KW"/>
</dbReference>
<dbReference type="InterPro" id="IPR036890">
    <property type="entry name" value="HATPase_C_sf"/>
</dbReference>
<feature type="signal peptide" evidence="11">
    <location>
        <begin position="1"/>
        <end position="25"/>
    </location>
</feature>
<dbReference type="SMART" id="SM00388">
    <property type="entry name" value="HisKA"/>
    <property type="match status" value="1"/>
</dbReference>
<dbReference type="InterPro" id="IPR005467">
    <property type="entry name" value="His_kinase_dom"/>
</dbReference>
<dbReference type="Gene3D" id="6.10.340.10">
    <property type="match status" value="1"/>
</dbReference>
<evidence type="ECO:0000259" key="13">
    <source>
        <dbReference type="PROSITE" id="PS50885"/>
    </source>
</evidence>
<dbReference type="InterPro" id="IPR003660">
    <property type="entry name" value="HAMP_dom"/>
</dbReference>
<dbReference type="InterPro" id="IPR003594">
    <property type="entry name" value="HATPase_dom"/>
</dbReference>
<dbReference type="PROSITE" id="PS50885">
    <property type="entry name" value="HAMP"/>
    <property type="match status" value="1"/>
</dbReference>
<sequence>MARSLLVRLLAVSALIVLCSIAATAWLAARTTSGAIQQEQGQALAEDGRIYQELLKYAATHPNWTGAGPLVAELAKSSGRRIVLTTSSGAPIADSAPRPGLLPKQPSVVVDPLSVNAGLGVSTNADRIDPDAVGPYALTAEERKYLAETADRTLNCVRKGSSASVVTEPNGRARVEATDPYLLSYCSKYGPAPVPFGMDAPTRTEQVALDKLTALANDCLGRIGKPKIQVLLGFTWIRKDFRGTGTDPAVDSCVAAGRREQLTPYVAPAASLYLLSPGEEQPSGFTLSSENKVRLAAVAGGVLVIAVAVTVLAGIRLIRPLRALTGAAQRMEAGESGARVEVRGRDEIARLATAFNDMSAARERLEATRRGMVSDIAHELRTPLSNIRGWIEAVQDGVAQPDEELLTLLHDQAVHLQHIVDDLQDLALADAGELRVHPEPLDANALLTQVAAAHVPRAEAAGVTLSVSPPADPDLTADPVRLRQALDNLVSNAVRHTPAGGTVTVRGTRDGEDVVFEVTDTGTGIGEEDLARVFDRFWRADRSRARQSGGSGLGLAIVRKLAEAHGGTVTAASVPGQGSTFTLRLPSAPADS</sequence>
<evidence type="ECO:0000256" key="3">
    <source>
        <dbReference type="ARBA" id="ARBA00012438"/>
    </source>
</evidence>
<keyword evidence="9" id="KW-0902">Two-component regulatory system</keyword>
<evidence type="ECO:0000256" key="10">
    <source>
        <dbReference type="SAM" id="Phobius"/>
    </source>
</evidence>
<dbReference type="Proteomes" id="UP001597419">
    <property type="component" value="Unassembled WGS sequence"/>
</dbReference>
<protein>
    <recommendedName>
        <fullName evidence="3">histidine kinase</fullName>
        <ecNumber evidence="3">2.7.13.3</ecNumber>
    </recommendedName>
</protein>
<dbReference type="SUPFAM" id="SSF158472">
    <property type="entry name" value="HAMP domain-like"/>
    <property type="match status" value="1"/>
</dbReference>
<dbReference type="EC" id="2.7.13.3" evidence="3"/>
<evidence type="ECO:0000256" key="4">
    <source>
        <dbReference type="ARBA" id="ARBA00022553"/>
    </source>
</evidence>
<evidence type="ECO:0000256" key="8">
    <source>
        <dbReference type="ARBA" id="ARBA00022989"/>
    </source>
</evidence>
<dbReference type="RefSeq" id="WP_345390888.1">
    <property type="nucleotide sequence ID" value="NZ_BAABHG010000004.1"/>
</dbReference>
<feature type="transmembrane region" description="Helical" evidence="10">
    <location>
        <begin position="295"/>
        <end position="315"/>
    </location>
</feature>
<evidence type="ECO:0000313" key="15">
    <source>
        <dbReference type="Proteomes" id="UP001597419"/>
    </source>
</evidence>
<evidence type="ECO:0000256" key="2">
    <source>
        <dbReference type="ARBA" id="ARBA00004236"/>
    </source>
</evidence>
<feature type="domain" description="HAMP" evidence="13">
    <location>
        <begin position="315"/>
        <end position="367"/>
    </location>
</feature>
<feature type="domain" description="Histidine kinase" evidence="12">
    <location>
        <begin position="375"/>
        <end position="589"/>
    </location>
</feature>
<evidence type="ECO:0000256" key="1">
    <source>
        <dbReference type="ARBA" id="ARBA00000085"/>
    </source>
</evidence>
<feature type="chain" id="PRO_5047266517" description="histidine kinase" evidence="11">
    <location>
        <begin position="26"/>
        <end position="592"/>
    </location>
</feature>
<dbReference type="Pfam" id="PF02518">
    <property type="entry name" value="HATPase_c"/>
    <property type="match status" value="1"/>
</dbReference>
<dbReference type="InterPro" id="IPR050736">
    <property type="entry name" value="Sensor_HK_Regulatory"/>
</dbReference>
<proteinExistence type="predicted"/>
<dbReference type="Gene3D" id="3.30.565.10">
    <property type="entry name" value="Histidine kinase-like ATPase, C-terminal domain"/>
    <property type="match status" value="1"/>
</dbReference>
<dbReference type="CDD" id="cd00082">
    <property type="entry name" value="HisKA"/>
    <property type="match status" value="1"/>
</dbReference>
<dbReference type="InterPro" id="IPR004358">
    <property type="entry name" value="Sig_transdc_His_kin-like_C"/>
</dbReference>
<dbReference type="PROSITE" id="PS50109">
    <property type="entry name" value="HIS_KIN"/>
    <property type="match status" value="1"/>
</dbReference>
<reference evidence="15" key="1">
    <citation type="journal article" date="2019" name="Int. J. Syst. Evol. Microbiol.">
        <title>The Global Catalogue of Microorganisms (GCM) 10K type strain sequencing project: providing services to taxonomists for standard genome sequencing and annotation.</title>
        <authorList>
            <consortium name="The Broad Institute Genomics Platform"/>
            <consortium name="The Broad Institute Genome Sequencing Center for Infectious Disease"/>
            <person name="Wu L."/>
            <person name="Ma J."/>
        </authorList>
    </citation>
    <scope>NUCLEOTIDE SEQUENCE [LARGE SCALE GENOMIC DNA]</scope>
    <source>
        <strain evidence="15">CGMCC 4.7643</strain>
    </source>
</reference>
<dbReference type="Pfam" id="PF00672">
    <property type="entry name" value="HAMP"/>
    <property type="match status" value="1"/>
</dbReference>
<comment type="subcellular location">
    <subcellularLocation>
        <location evidence="2">Cell membrane</location>
    </subcellularLocation>
</comment>
<keyword evidence="6 10" id="KW-0812">Transmembrane</keyword>
<dbReference type="PRINTS" id="PR00344">
    <property type="entry name" value="BCTRLSENSOR"/>
</dbReference>
<name>A0ABW5GLY2_9PSEU</name>
<dbReference type="PANTHER" id="PTHR43711">
    <property type="entry name" value="TWO-COMPONENT HISTIDINE KINASE"/>
    <property type="match status" value="1"/>
</dbReference>
<keyword evidence="8 10" id="KW-1133">Transmembrane helix</keyword>
<keyword evidence="11" id="KW-0732">Signal</keyword>
<dbReference type="CDD" id="cd00075">
    <property type="entry name" value="HATPase"/>
    <property type="match status" value="1"/>
</dbReference>
<evidence type="ECO:0000256" key="11">
    <source>
        <dbReference type="SAM" id="SignalP"/>
    </source>
</evidence>
<dbReference type="CDD" id="cd06225">
    <property type="entry name" value="HAMP"/>
    <property type="match status" value="1"/>
</dbReference>
<evidence type="ECO:0000259" key="12">
    <source>
        <dbReference type="PROSITE" id="PS50109"/>
    </source>
</evidence>
<evidence type="ECO:0000256" key="9">
    <source>
        <dbReference type="ARBA" id="ARBA00023012"/>
    </source>
</evidence>
<dbReference type="Gene3D" id="1.10.287.130">
    <property type="match status" value="1"/>
</dbReference>
<dbReference type="Pfam" id="PF00512">
    <property type="entry name" value="HisKA"/>
    <property type="match status" value="1"/>
</dbReference>
<evidence type="ECO:0000256" key="6">
    <source>
        <dbReference type="ARBA" id="ARBA00022692"/>
    </source>
</evidence>
<gene>
    <name evidence="14" type="ORF">ACFSYJ_24890</name>
</gene>
<dbReference type="InterPro" id="IPR036097">
    <property type="entry name" value="HisK_dim/P_sf"/>
</dbReference>
<dbReference type="InterPro" id="IPR003661">
    <property type="entry name" value="HisK_dim/P_dom"/>
</dbReference>
<dbReference type="SMART" id="SM00304">
    <property type="entry name" value="HAMP"/>
    <property type="match status" value="1"/>
</dbReference>
<keyword evidence="5" id="KW-0808">Transferase</keyword>
<accession>A0ABW5GLY2</accession>
<evidence type="ECO:0000256" key="5">
    <source>
        <dbReference type="ARBA" id="ARBA00022679"/>
    </source>
</evidence>
<dbReference type="SMART" id="SM00387">
    <property type="entry name" value="HATPase_c"/>
    <property type="match status" value="1"/>
</dbReference>
<evidence type="ECO:0000313" key="14">
    <source>
        <dbReference type="EMBL" id="MFD2461868.1"/>
    </source>
</evidence>
<keyword evidence="4" id="KW-0597">Phosphoprotein</keyword>
<dbReference type="SUPFAM" id="SSF47384">
    <property type="entry name" value="Homodimeric domain of signal transducing histidine kinase"/>
    <property type="match status" value="1"/>
</dbReference>
<dbReference type="EMBL" id="JBHUKU010000014">
    <property type="protein sequence ID" value="MFD2461868.1"/>
    <property type="molecule type" value="Genomic_DNA"/>
</dbReference>
<dbReference type="SUPFAM" id="SSF55874">
    <property type="entry name" value="ATPase domain of HSP90 chaperone/DNA topoisomerase II/histidine kinase"/>
    <property type="match status" value="1"/>
</dbReference>
<keyword evidence="15" id="KW-1185">Reference proteome</keyword>
<comment type="caution">
    <text evidence="14">The sequence shown here is derived from an EMBL/GenBank/DDBJ whole genome shotgun (WGS) entry which is preliminary data.</text>
</comment>
<keyword evidence="10" id="KW-0472">Membrane</keyword>
<keyword evidence="7 14" id="KW-0418">Kinase</keyword>
<evidence type="ECO:0000256" key="7">
    <source>
        <dbReference type="ARBA" id="ARBA00022777"/>
    </source>
</evidence>